<reference evidence="9" key="1">
    <citation type="submission" date="2015-10" db="EMBL/GenBank/DDBJ databases">
        <title>Niche specialization of a soil ammonia-oxidizing archaeon, Candidatus Nitrosocosmicus oleophilus.</title>
        <authorList>
            <person name="Jung M.-Y."/>
            <person name="Rhee S.-K."/>
        </authorList>
    </citation>
    <scope>NUCLEOTIDE SEQUENCE [LARGE SCALE GENOMIC DNA]</scope>
    <source>
        <strain evidence="9">MY3</strain>
    </source>
</reference>
<dbReference type="KEGG" id="taa:NMY3_01022"/>
<name>A0A654LW58_9ARCH</name>
<dbReference type="GO" id="GO:0006825">
    <property type="term" value="P:copper ion transport"/>
    <property type="evidence" value="ECO:0007669"/>
    <property type="project" value="InterPro"/>
</dbReference>
<evidence type="ECO:0000256" key="5">
    <source>
        <dbReference type="ARBA" id="ARBA00023136"/>
    </source>
</evidence>
<keyword evidence="4 6" id="KW-1133">Transmembrane helix</keyword>
<feature type="transmembrane region" description="Helical" evidence="6">
    <location>
        <begin position="447"/>
        <end position="471"/>
    </location>
</feature>
<keyword evidence="9" id="KW-1185">Reference proteome</keyword>
<dbReference type="GeneID" id="60421141"/>
<dbReference type="RefSeq" id="WP_196817743.1">
    <property type="nucleotide sequence ID" value="NZ_CP012850.1"/>
</dbReference>
<dbReference type="InterPro" id="IPR008457">
    <property type="entry name" value="Cu-R_CopD_dom"/>
</dbReference>
<evidence type="ECO:0000256" key="6">
    <source>
        <dbReference type="SAM" id="Phobius"/>
    </source>
</evidence>
<feature type="transmembrane region" description="Helical" evidence="6">
    <location>
        <begin position="406"/>
        <end position="427"/>
    </location>
</feature>
<comment type="subcellular location">
    <subcellularLocation>
        <location evidence="1">Cell membrane</location>
        <topology evidence="1">Multi-pass membrane protein</topology>
    </subcellularLocation>
</comment>
<evidence type="ECO:0000313" key="8">
    <source>
        <dbReference type="EMBL" id="ALI35227.1"/>
    </source>
</evidence>
<protein>
    <submittedName>
        <fullName evidence="8">Copper resistance protein D</fullName>
    </submittedName>
</protein>
<evidence type="ECO:0000256" key="3">
    <source>
        <dbReference type="ARBA" id="ARBA00022692"/>
    </source>
</evidence>
<dbReference type="Pfam" id="PF05425">
    <property type="entry name" value="CopD"/>
    <property type="match status" value="1"/>
</dbReference>
<feature type="transmembrane region" description="Helical" evidence="6">
    <location>
        <begin position="53"/>
        <end position="75"/>
    </location>
</feature>
<accession>A0A654LW58</accession>
<dbReference type="OrthoDB" id="12268at2157"/>
<keyword evidence="3 6" id="KW-0812">Transmembrane</keyword>
<keyword evidence="2" id="KW-1003">Cell membrane</keyword>
<dbReference type="GO" id="GO:0005886">
    <property type="term" value="C:plasma membrane"/>
    <property type="evidence" value="ECO:0007669"/>
    <property type="project" value="UniProtKB-SubCell"/>
</dbReference>
<feature type="transmembrane region" description="Helical" evidence="6">
    <location>
        <begin position="299"/>
        <end position="322"/>
    </location>
</feature>
<feature type="domain" description="Copper resistance protein D" evidence="7">
    <location>
        <begin position="298"/>
        <end position="419"/>
    </location>
</feature>
<dbReference type="PANTHER" id="PTHR34820">
    <property type="entry name" value="INNER MEMBRANE PROTEIN YEBZ"/>
    <property type="match status" value="1"/>
</dbReference>
<proteinExistence type="predicted"/>
<dbReference type="Proteomes" id="UP000058925">
    <property type="component" value="Chromosome"/>
</dbReference>
<feature type="transmembrane region" description="Helical" evidence="6">
    <location>
        <begin position="197"/>
        <end position="221"/>
    </location>
</feature>
<feature type="transmembrane region" description="Helical" evidence="6">
    <location>
        <begin position="334"/>
        <end position="353"/>
    </location>
</feature>
<feature type="transmembrane region" description="Helical" evidence="6">
    <location>
        <begin position="155"/>
        <end position="176"/>
    </location>
</feature>
<feature type="transmembrane region" description="Helical" evidence="6">
    <location>
        <begin position="107"/>
        <end position="129"/>
    </location>
</feature>
<evidence type="ECO:0000256" key="4">
    <source>
        <dbReference type="ARBA" id="ARBA00022989"/>
    </source>
</evidence>
<dbReference type="EMBL" id="CP012850">
    <property type="protein sequence ID" value="ALI35227.1"/>
    <property type="molecule type" value="Genomic_DNA"/>
</dbReference>
<dbReference type="InterPro" id="IPR032694">
    <property type="entry name" value="CopC/D"/>
</dbReference>
<keyword evidence="5 6" id="KW-0472">Membrane</keyword>
<dbReference type="AlphaFoldDB" id="A0A654LW58"/>
<dbReference type="PANTHER" id="PTHR34820:SF4">
    <property type="entry name" value="INNER MEMBRANE PROTEIN YEBZ"/>
    <property type="match status" value="1"/>
</dbReference>
<organism evidence="8 9">
    <name type="scientific">Candidatus Nitrosocosmicus oleophilus</name>
    <dbReference type="NCBI Taxonomy" id="1353260"/>
    <lineage>
        <taxon>Archaea</taxon>
        <taxon>Nitrososphaerota</taxon>
        <taxon>Nitrososphaeria</taxon>
        <taxon>Nitrososphaerales</taxon>
        <taxon>Nitrososphaeraceae</taxon>
        <taxon>Candidatus Nitrosocosmicus</taxon>
    </lineage>
</organism>
<feature type="transmembrane region" description="Helical" evidence="6">
    <location>
        <begin position="244"/>
        <end position="264"/>
    </location>
</feature>
<evidence type="ECO:0000256" key="1">
    <source>
        <dbReference type="ARBA" id="ARBA00004651"/>
    </source>
</evidence>
<evidence type="ECO:0000259" key="7">
    <source>
        <dbReference type="Pfam" id="PF05425"/>
    </source>
</evidence>
<evidence type="ECO:0000256" key="2">
    <source>
        <dbReference type="ARBA" id="ARBA00022475"/>
    </source>
</evidence>
<sequence>MISMKSFVSFSLIIAILYTLSFVSPIALAQEEQDDTFSSDASTESVTSTYDAVLKAVLVISQVALIGLIFNHLILQRCFRNNKKAQENNIRQFVSTSSSHTSRKLTLLLLICCISIIVFSSGIIILSSYELAQNLELDIPSAFWIIYSTPVGDVWMMRIVTSAAIVGILIIHLIMIRRNINKKKRLNQEQGQDPNQITFIYGKLTQILLISIVVLSSFNLYSNSMVSHSNSLDSFSSLAVSVDWIHFMSVSIWIGGLFYLTVFFTKRNFITMDQINSIDTNGVSPSSDKRILEQMTQSLMYFSFIAVTAISVIGITGLYLAFVHLQNLSSLITSVYGLILIVKLSLAFPMIFIGRYNQVKIYNYAKLISSNNTNIAQNGETHPDLDMKSNSIVFLRKISKSLKVESVLGILILIAASFLSVTSPPSLESMDQNLNHSNLGVQSSSGIFTSTLTLLYLVIFLSIMISIFGIINFKKNQKQICEVASPSTAQSAENG</sequence>
<evidence type="ECO:0000313" key="9">
    <source>
        <dbReference type="Proteomes" id="UP000058925"/>
    </source>
</evidence>
<gene>
    <name evidence="8" type="ORF">NMY3_01022</name>
</gene>